<reference evidence="7" key="1">
    <citation type="submission" date="2021-04" db="EMBL/GenBank/DDBJ databases">
        <authorList>
            <person name="Chebbi M.A.C M."/>
        </authorList>
    </citation>
    <scope>NUCLEOTIDE SEQUENCE</scope>
</reference>
<gene>
    <name evidence="7" type="ORF">HICCMSTLAB_LOCUS4648</name>
</gene>
<dbReference type="Proteomes" id="UP000786811">
    <property type="component" value="Unassembled WGS sequence"/>
</dbReference>
<dbReference type="EMBL" id="CAJNRD030001119">
    <property type="protein sequence ID" value="CAG5087924.1"/>
    <property type="molecule type" value="Genomic_DNA"/>
</dbReference>
<name>A0A8J2HB62_COTCN</name>
<evidence type="ECO:0000256" key="4">
    <source>
        <dbReference type="SAM" id="MobiDB-lite"/>
    </source>
</evidence>
<keyword evidence="2" id="KW-0072">Autophagy</keyword>
<feature type="region of interest" description="Disordered" evidence="4">
    <location>
        <begin position="1"/>
        <end position="25"/>
    </location>
</feature>
<dbReference type="GO" id="GO:0097352">
    <property type="term" value="P:autophagosome maturation"/>
    <property type="evidence" value="ECO:0007669"/>
    <property type="project" value="TreeGrafter"/>
</dbReference>
<dbReference type="InterPro" id="IPR051436">
    <property type="entry name" value="Autophagy-related_EPG5"/>
</dbReference>
<dbReference type="OrthoDB" id="75419at2759"/>
<feature type="domain" description="Epg5-like TPR" evidence="6">
    <location>
        <begin position="1202"/>
        <end position="1391"/>
    </location>
</feature>
<dbReference type="InterPro" id="IPR058750">
    <property type="entry name" value="TPR_Epg5"/>
</dbReference>
<comment type="similarity">
    <text evidence="1">Belongs to the EPG5 family.</text>
</comment>
<keyword evidence="3" id="KW-0175">Coiled coil</keyword>
<evidence type="ECO:0000256" key="1">
    <source>
        <dbReference type="ARBA" id="ARBA00010948"/>
    </source>
</evidence>
<dbReference type="Pfam" id="PF26103">
    <property type="entry name" value="TPR_Epg5"/>
    <property type="match status" value="1"/>
</dbReference>
<keyword evidence="8" id="KW-1185">Reference proteome</keyword>
<evidence type="ECO:0000259" key="5">
    <source>
        <dbReference type="Pfam" id="PF26103"/>
    </source>
</evidence>
<comment type="caution">
    <text evidence="7">The sequence shown here is derived from an EMBL/GenBank/DDBJ whole genome shotgun (WGS) entry which is preliminary data.</text>
</comment>
<protein>
    <submittedName>
        <fullName evidence="7">Similar to AAEL009648: Ectopic P granules protein 5 homolog (Aedes aegypti)</fullName>
    </submittedName>
</protein>
<evidence type="ECO:0000259" key="6">
    <source>
        <dbReference type="Pfam" id="PF26573"/>
    </source>
</evidence>
<dbReference type="GO" id="GO:0005737">
    <property type="term" value="C:cytoplasm"/>
    <property type="evidence" value="ECO:0007669"/>
    <property type="project" value="TreeGrafter"/>
</dbReference>
<dbReference type="PANTHER" id="PTHR31139:SF4">
    <property type="entry name" value="ECTOPIC P GRANULES PROTEIN 5 HOMOLOG"/>
    <property type="match status" value="1"/>
</dbReference>
<sequence>MEKVKSRQRRKKEKSRAYNIDRQVPDAPTMEEFECLLGESPTNYPRVEGIANMESELHSAAIDTSIYEKETVSYKEDQEDVINVSSIQSVISIDEVDTTELPESLPCSSSPAAEEVETTFTSGKIEIDLQQTEKTLEKIEALDLNPNQDLNQLQKDLTQLQKDLDQSQKNLEQSQKDFLPDSNLIASSSTNFLHQEVSQKPLKSKIQPFTDAQLSSLYSNAELSHLDAFINDFIDSQLRESSSRQHRLHELLMSYLRVRNHLTMNSVELENLKKSCKEVQKQLWHLDKASITESGECEDGNPVNASHEYTIAHFNQQSLVPLTKNLSSIKELLHNCQVLYCYEAEVLKLQIEHYIQRVSTSCHEFASLTQNAAICLMTHQEQETKSAPVAELTELRTCITILFNFQRRVLKDGKFVLESRQWLSRLVAVLLRVATWQDHLFILNHVLRCPGGVTKWAAGLVQVPTTWNQSRGVLSTSTLQDPYLDHMVVSLAVMLLPIKDREKFLEQVQISLQEASNPGDTIWVMLDAEGEEDEDISAAASLFESDLINLLNQIPIDKLFSQVLLIEETDSGFVQDTKGITEQHMLRVIAFAITLLRLFRQGLRTYDSPRYRQLAKRLSALIRDCVQYVSDQWELFDKSADRSTTIERLQLEYDWFFIRATMCVFSSRRLGAWQYLAAIPYHLISSSALWNIFYCLHKVQDNEDLQQVDCLSDWEADSSGILKQFEEKLIEMPGDESYFLLTTFANMAMARSFKDYDFIRATTIDLFRIGFLSEKTQESCSKDARSLLSNLTSKYPALLSDILLKLRDNFVSVGKLSLYLFTELSIGKWIPREEDLGILSGWLHNFGLGSTESHLARLILTHLNWGLDRNGDLYLPQHLHYRIAVLIVELMIKYVPETPGQSTSLLESVKNVSAIVRPQNNEQAFSLWAWEMVTRLRLHATDTTESSCRNAIVNPAEAFFHVPDVEADPTMEVLVKGVREKQPIACWVVVLMTQWGHSVPLICSKGFAQLSILQCFYKYEQILIALHCLVPLFIDCADSLYKNERFCGLVNSLVMADRTYVKMAKNLIAPEFPGPIMRQFGWMIESNMINFKRYCLSSPEPLIQLWLNILVRIPDWNRDNNVMYLMDIIIRAAFFHLDARKTTENIFQTLYTNLGSSKSTNSIGSFLNWATGTGSSASLLDGSTSSTWLAYLILFTEQQMRELKTGLWRELLRELSSSKTTVDSALKRVCSTLKIPYQNSNSLAIYRWSQQALDTPLEHPLLPLLWQNFFTLFLARIPVAGVDLGGLGDKFFEGMINLSYLKKLKKRLNETTEYFQVKGENNLDNGHPITDEQRVFYFSTAKFYKTLSLWLEEPRLQETGLYLPALPPQYMSQKLIILMQGDRTPWLEYINYPQILNQQLTSLDDWQRTCHRVPDESPAKSPKKSPSSSLDLDPLKRIYYRLTTYEAPEPPPPLAKHNPLIEPISQDCLHHPDKIIQTVQPHLKGILEYATIYTLMVSEHTAADCAFLELIPTLYREVDTWITLHALCDPAPVGSRCRSGTPPTVHCAGPAVIRIKISEARVCEGIEALISQNRAEYENLLIKAGQPPPSKFTQGCVFMDHLIALLEHELNLHRTCENTAVLTDLQATGVRLFYHLVEVYSEEAALYLPTKQLITTCVEKLGQLFISGEESQGPRLLSTIIQRPTLGGLLGPHFTPVAGGAANFLAMYSTVVDLSSSSNADLCFVLLSKFDVGAWLNYRRPRLSERSTFIELVSKALCNIGLNPEDDKLILHELFRNHLRAVLLHEFPEHYGEVLGAILRGSEGQNLSLDVWRDLLAALSGRSRNLVVHPCKVREEIRRYATEQRLLSRQEIHDTAVLLSKHFMKERLQYGLYGLYPKYRVYNEPLNMFLGMVGHALVVLTLQFDRGSLADQLCERIWPVLSDMFAPWITPYWTRNLQEPTAAWIQQLTDDRSVLLPWIISDGPYANKTVAVFVECIRFIIDTMPASCKILGYLWQFYVTNFANASIKDHVLNVIHGNFLSLPWDKFLPELTDVEFMVKVVDQYLPDSHLFLGNIFVMINWTTWINDILATQPIAVAGRMHVCLLNLIVKLSNEPNVRQNERAILLVTEAEKFAWHLVDATVYDQVVNWHVMSSDPRVILNLGFGQVHTVDVAVNNLLKIVAAYDATATHFHPTTLKKRQIYVRSAVKLLVNCTTRHKSLVSSNAKAFAAAMGKMLEEMEIIVTSTVSENQQAAEAGLLITELLHSVNQSGFLVEQLRISWCGWLADKTAASPVLLGMLRVIGISVTSPATLGEIMEAALESYFRHSITEDVEPSWGSVLGILQPVVPRQPPIESVLVAEGRLLALYALLMKRLPSCRDIREEGMMLVNLVDWITAIKPSEIIEEKIPLLSAKAFELAYRQCQYNENTTIAARSLKRLARALLAVADDAGQGWGIFGAIGIRKGSQLSIRCKFLSRVLGTYCFAQLPDSKSEQQIVRFTPHAPGVAPARSIDLDTIDVRPSPDVLKGLQALENLLTNKQYGELKGDIEKAIKLICDSANSLHNAVNIVGLLTTELYHEKYLHKKQRLALSLRLRQAGSQRSCT</sequence>
<evidence type="ECO:0000313" key="7">
    <source>
        <dbReference type="EMBL" id="CAG5087924.1"/>
    </source>
</evidence>
<evidence type="ECO:0000256" key="2">
    <source>
        <dbReference type="ARBA" id="ARBA00023006"/>
    </source>
</evidence>
<feature type="region of interest" description="Disordered" evidence="4">
    <location>
        <begin position="1411"/>
        <end position="1431"/>
    </location>
</feature>
<evidence type="ECO:0000256" key="3">
    <source>
        <dbReference type="SAM" id="Coils"/>
    </source>
</evidence>
<evidence type="ECO:0000313" key="8">
    <source>
        <dbReference type="Proteomes" id="UP000786811"/>
    </source>
</evidence>
<proteinExistence type="inferred from homology"/>
<accession>A0A8J2HB62</accession>
<dbReference type="Pfam" id="PF26106">
    <property type="entry name" value="TPR_Epg5_C"/>
    <property type="match status" value="1"/>
</dbReference>
<feature type="domain" description="Epg5-like central TPR repeats" evidence="5">
    <location>
        <begin position="1669"/>
        <end position="2061"/>
    </location>
</feature>
<feature type="compositionally biased region" description="Basic residues" evidence="4">
    <location>
        <begin position="1"/>
        <end position="14"/>
    </location>
</feature>
<organism evidence="7 8">
    <name type="scientific">Cotesia congregata</name>
    <name type="common">Parasitoid wasp</name>
    <name type="synonym">Apanteles congregatus</name>
    <dbReference type="NCBI Taxonomy" id="51543"/>
    <lineage>
        <taxon>Eukaryota</taxon>
        <taxon>Metazoa</taxon>
        <taxon>Ecdysozoa</taxon>
        <taxon>Arthropoda</taxon>
        <taxon>Hexapoda</taxon>
        <taxon>Insecta</taxon>
        <taxon>Pterygota</taxon>
        <taxon>Neoptera</taxon>
        <taxon>Endopterygota</taxon>
        <taxon>Hymenoptera</taxon>
        <taxon>Apocrita</taxon>
        <taxon>Ichneumonoidea</taxon>
        <taxon>Braconidae</taxon>
        <taxon>Microgastrinae</taxon>
        <taxon>Cotesia</taxon>
    </lineage>
</organism>
<dbReference type="PANTHER" id="PTHR31139">
    <property type="entry name" value="ECTOPIC P GRANULES PROTEIN 5 HOMOLOG"/>
    <property type="match status" value="1"/>
</dbReference>
<dbReference type="InterPro" id="IPR059030">
    <property type="entry name" value="TPR_Epg5_mid"/>
</dbReference>
<feature type="coiled-coil region" evidence="3">
    <location>
        <begin position="150"/>
        <end position="177"/>
    </location>
</feature>
<dbReference type="Pfam" id="PF26573">
    <property type="entry name" value="TPR_Epg5_2"/>
    <property type="match status" value="1"/>
</dbReference>